<keyword evidence="4 8" id="KW-1003">Cell membrane</keyword>
<keyword evidence="8" id="KW-0460">Magnesium</keyword>
<feature type="coiled-coil region" evidence="9">
    <location>
        <begin position="143"/>
        <end position="170"/>
    </location>
</feature>
<evidence type="ECO:0000256" key="7">
    <source>
        <dbReference type="ARBA" id="ARBA00023136"/>
    </source>
</evidence>
<dbReference type="Gene3D" id="1.20.58.340">
    <property type="entry name" value="Magnesium transport protein CorA, transmembrane region"/>
    <property type="match status" value="2"/>
</dbReference>
<proteinExistence type="inferred from homology"/>
<dbReference type="NCBIfam" id="TIGR00383">
    <property type="entry name" value="corA"/>
    <property type="match status" value="1"/>
</dbReference>
<dbReference type="InterPro" id="IPR045863">
    <property type="entry name" value="CorA_TM1_TM2"/>
</dbReference>
<evidence type="ECO:0000256" key="3">
    <source>
        <dbReference type="ARBA" id="ARBA00022448"/>
    </source>
</evidence>
<keyword evidence="9" id="KW-0175">Coiled coil</keyword>
<dbReference type="PANTHER" id="PTHR46494">
    <property type="entry name" value="CORA FAMILY METAL ION TRANSPORTER (EUROFUNG)"/>
    <property type="match status" value="1"/>
</dbReference>
<dbReference type="InterPro" id="IPR004488">
    <property type="entry name" value="Mg/Co-transport_prot_CorA"/>
</dbReference>
<dbReference type="Gene3D" id="3.30.460.20">
    <property type="entry name" value="CorA soluble domain-like"/>
    <property type="match status" value="1"/>
</dbReference>
<keyword evidence="3 8" id="KW-0813">Transport</keyword>
<feature type="transmembrane region" description="Helical" evidence="8">
    <location>
        <begin position="259"/>
        <end position="278"/>
    </location>
</feature>
<comment type="function">
    <text evidence="8">Mediates influx of magnesium ions.</text>
</comment>
<keyword evidence="6 8" id="KW-1133">Transmembrane helix</keyword>
<reference evidence="10 11" key="1">
    <citation type="submission" date="2022-05" db="EMBL/GenBank/DDBJ databases">
        <title>Sporolactobacillus sp nov CPB3-1, isolated from tree bark (Mangifera indica L.).</title>
        <authorList>
            <person name="Phuengjayaem S."/>
            <person name="Tanasupawat S."/>
        </authorList>
    </citation>
    <scope>NUCLEOTIDE SEQUENCE [LARGE SCALE GENOMIC DNA]</scope>
    <source>
        <strain evidence="10 11">CPB3-1</strain>
    </source>
</reference>
<dbReference type="RefSeq" id="WP_249100323.1">
    <property type="nucleotide sequence ID" value="NZ_JAMAST010000006.1"/>
</dbReference>
<keyword evidence="5 8" id="KW-0812">Transmembrane</keyword>
<evidence type="ECO:0000313" key="10">
    <source>
        <dbReference type="EMBL" id="MCL1631734.1"/>
    </source>
</evidence>
<comment type="caution">
    <text evidence="10">The sequence shown here is derived from an EMBL/GenBank/DDBJ whole genome shotgun (WGS) entry which is preliminary data.</text>
</comment>
<gene>
    <name evidence="8 10" type="primary">corA</name>
    <name evidence="10" type="ORF">M3N64_07195</name>
</gene>
<evidence type="ECO:0000256" key="5">
    <source>
        <dbReference type="ARBA" id="ARBA00022692"/>
    </source>
</evidence>
<keyword evidence="7 8" id="KW-0472">Membrane</keyword>
<evidence type="ECO:0000256" key="1">
    <source>
        <dbReference type="ARBA" id="ARBA00004651"/>
    </source>
</evidence>
<evidence type="ECO:0000256" key="8">
    <source>
        <dbReference type="RuleBase" id="RU362010"/>
    </source>
</evidence>
<dbReference type="EMBL" id="JAMAST010000006">
    <property type="protein sequence ID" value="MCL1631734.1"/>
    <property type="molecule type" value="Genomic_DNA"/>
</dbReference>
<evidence type="ECO:0000256" key="2">
    <source>
        <dbReference type="ARBA" id="ARBA00009765"/>
    </source>
</evidence>
<evidence type="ECO:0000256" key="4">
    <source>
        <dbReference type="ARBA" id="ARBA00022475"/>
    </source>
</evidence>
<protein>
    <recommendedName>
        <fullName evidence="8">Magnesium transport protein CorA</fullName>
    </recommendedName>
</protein>
<evidence type="ECO:0000256" key="9">
    <source>
        <dbReference type="SAM" id="Coils"/>
    </source>
</evidence>
<dbReference type="SUPFAM" id="SSF144083">
    <property type="entry name" value="Magnesium transport protein CorA, transmembrane region"/>
    <property type="match status" value="1"/>
</dbReference>
<sequence length="318" mass="37742">MIRILTQNGNQELSVQQNLSSVAALENHHYWLDLSALNDEENKQLKALLPIFYRQVNESRQHSRRPQLKLFKTYYFMSLRVVNPSTLKMHELFLYIGKHSLVTLHSDHLKAINDIWHESRATDHFSDHGIPDEVLRQLLGRIIDQYIMAANDLEDQIDDLDLNAKNESVHKLNRRVFQLRSELLSFRRMVSPLIDIIQRMIRSSLIETSEEQELFLRNLNENLSRLTHMIESDLEITSDIRDSYLSLTSYRTNRIMQTLTVITTIFMPLTFIVGIYGMNFVYMPELDWQYGYFVVLGVMFLIAVIMYYWFRKKGWFDR</sequence>
<dbReference type="Pfam" id="PF01544">
    <property type="entry name" value="CorA"/>
    <property type="match status" value="1"/>
</dbReference>
<keyword evidence="8" id="KW-0406">Ion transport</keyword>
<organism evidence="10 11">
    <name type="scientific">Sporolactobacillus mangiferae</name>
    <dbReference type="NCBI Taxonomy" id="2940498"/>
    <lineage>
        <taxon>Bacteria</taxon>
        <taxon>Bacillati</taxon>
        <taxon>Bacillota</taxon>
        <taxon>Bacilli</taxon>
        <taxon>Bacillales</taxon>
        <taxon>Sporolactobacillaceae</taxon>
        <taxon>Sporolactobacillus</taxon>
    </lineage>
</organism>
<dbReference type="Proteomes" id="UP001203004">
    <property type="component" value="Unassembled WGS sequence"/>
</dbReference>
<comment type="subcellular location">
    <subcellularLocation>
        <location evidence="1">Cell membrane</location>
        <topology evidence="1">Multi-pass membrane protein</topology>
    </subcellularLocation>
    <subcellularLocation>
        <location evidence="8">Membrane</location>
        <topology evidence="8">Multi-pass membrane protein</topology>
    </subcellularLocation>
</comment>
<dbReference type="SUPFAM" id="SSF143865">
    <property type="entry name" value="CorA soluble domain-like"/>
    <property type="match status" value="1"/>
</dbReference>
<keyword evidence="11" id="KW-1185">Reference proteome</keyword>
<name>A0ABT0MA53_9BACL</name>
<dbReference type="InterPro" id="IPR045861">
    <property type="entry name" value="CorA_cytoplasmic_dom"/>
</dbReference>
<dbReference type="InterPro" id="IPR002523">
    <property type="entry name" value="MgTranspt_CorA/ZnTranspt_ZntB"/>
</dbReference>
<comment type="similarity">
    <text evidence="2 8">Belongs to the CorA metal ion transporter (MIT) (TC 1.A.35) family.</text>
</comment>
<feature type="transmembrane region" description="Helical" evidence="8">
    <location>
        <begin position="290"/>
        <end position="310"/>
    </location>
</feature>
<evidence type="ECO:0000256" key="6">
    <source>
        <dbReference type="ARBA" id="ARBA00022989"/>
    </source>
</evidence>
<dbReference type="PANTHER" id="PTHR46494:SF1">
    <property type="entry name" value="CORA FAMILY METAL ION TRANSPORTER (EUROFUNG)"/>
    <property type="match status" value="1"/>
</dbReference>
<accession>A0ABT0MA53</accession>
<evidence type="ECO:0000313" key="11">
    <source>
        <dbReference type="Proteomes" id="UP001203004"/>
    </source>
</evidence>